<organism evidence="2 3">
    <name type="scientific">Gordonia desulfuricans</name>
    <dbReference type="NCBI Taxonomy" id="89051"/>
    <lineage>
        <taxon>Bacteria</taxon>
        <taxon>Bacillati</taxon>
        <taxon>Actinomycetota</taxon>
        <taxon>Actinomycetes</taxon>
        <taxon>Mycobacteriales</taxon>
        <taxon>Gordoniaceae</taxon>
        <taxon>Gordonia</taxon>
    </lineage>
</organism>
<dbReference type="Proteomes" id="UP000466307">
    <property type="component" value="Unassembled WGS sequence"/>
</dbReference>
<keyword evidence="3" id="KW-1185">Reference proteome</keyword>
<dbReference type="InterPro" id="IPR009339">
    <property type="entry name" value="DUF998"/>
</dbReference>
<feature type="transmembrane region" description="Helical" evidence="1">
    <location>
        <begin position="50"/>
        <end position="72"/>
    </location>
</feature>
<protein>
    <submittedName>
        <fullName evidence="2">DUF998 domain-containing protein</fullName>
    </submittedName>
</protein>
<comment type="caution">
    <text evidence="2">The sequence shown here is derived from an EMBL/GenBank/DDBJ whole genome shotgun (WGS) entry which is preliminary data.</text>
</comment>
<gene>
    <name evidence="2" type="ORF">GYA93_20270</name>
</gene>
<keyword evidence="1" id="KW-0472">Membrane</keyword>
<keyword evidence="1" id="KW-0812">Transmembrane</keyword>
<dbReference type="Pfam" id="PF06197">
    <property type="entry name" value="DUF998"/>
    <property type="match status" value="1"/>
</dbReference>
<proteinExistence type="predicted"/>
<dbReference type="AlphaFoldDB" id="A0A7K3LUB5"/>
<feature type="transmembrane region" description="Helical" evidence="1">
    <location>
        <begin position="191"/>
        <end position="212"/>
    </location>
</feature>
<feature type="transmembrane region" description="Helical" evidence="1">
    <location>
        <begin position="79"/>
        <end position="97"/>
    </location>
</feature>
<accession>A0A7K3LUB5</accession>
<dbReference type="EMBL" id="JAADZU010000088">
    <property type="protein sequence ID" value="NDK91885.1"/>
    <property type="molecule type" value="Genomic_DNA"/>
</dbReference>
<sequence>MRLLCAGVLVALAGICYSSWVLEFLWASPLDPLRSFLSELDAAHRPHRGWYIAGDVTTSICAIGAAALMLVPRPAVGGVAARGAIVALALFGVATITDALSPIECIPHIDADCPEEPSGLLPQLHHIHALTSTVAVFAIFGAMILGVLAAWRTPVWPLLRHWGLAVLVVIAVATVWMLAADDLHGDYRLGLAQRIQVGGMSVWLVLWGVAVATQRRSTTPASGSAR</sequence>
<feature type="transmembrane region" description="Helical" evidence="1">
    <location>
        <begin position="127"/>
        <end position="150"/>
    </location>
</feature>
<name>A0A7K3LUB5_9ACTN</name>
<keyword evidence="1" id="KW-1133">Transmembrane helix</keyword>
<reference evidence="2 3" key="1">
    <citation type="submission" date="2020-01" db="EMBL/GenBank/DDBJ databases">
        <title>Investigation of new actinobacteria for the biodesulphurisation of diesel fuel.</title>
        <authorList>
            <person name="Athi Narayanan S.M."/>
        </authorList>
    </citation>
    <scope>NUCLEOTIDE SEQUENCE [LARGE SCALE GENOMIC DNA]</scope>
    <source>
        <strain evidence="2 3">213E</strain>
    </source>
</reference>
<evidence type="ECO:0000313" key="3">
    <source>
        <dbReference type="Proteomes" id="UP000466307"/>
    </source>
</evidence>
<feature type="transmembrane region" description="Helical" evidence="1">
    <location>
        <begin position="162"/>
        <end position="179"/>
    </location>
</feature>
<evidence type="ECO:0000256" key="1">
    <source>
        <dbReference type="SAM" id="Phobius"/>
    </source>
</evidence>
<evidence type="ECO:0000313" key="2">
    <source>
        <dbReference type="EMBL" id="NDK91885.1"/>
    </source>
</evidence>